<evidence type="ECO:0000313" key="3">
    <source>
        <dbReference type="Proteomes" id="UP000095256"/>
    </source>
</evidence>
<sequence length="342" mass="36798">MKKTTAFFLVIGVLAMIGGGIGAATFYHRAENTMITHKKEEHVIKNKKALKEVHLNLNGNADYKIQTEASDKVLMETSFGTSSTIESTLKVEEKTDRLNISTSGNQSNTVTNKFRIGFFFDEFNPTVTITIPENAEKIIVEGAGAGDVSFEGVGTKDLAIDLNHSDLFFNQVNTETLDIKLSTGDINLYGDTRSKKISAATNYGDLELVNLSVEKLNAKTGTGDIYLSEVNGVSTIETNLGNVTVSNLKGDATFTIGTGSFDLTGNDLPKKLKVTANLGDISIETDEILYNTSISATSSLGDVEIFGNEKTSYSNGKADRSFELSTKTGDISVDGPSGHEEN</sequence>
<dbReference type="Proteomes" id="UP000095256">
    <property type="component" value="Unassembled WGS sequence"/>
</dbReference>
<dbReference type="EMBL" id="MIEK01000001">
    <property type="protein sequence ID" value="OEH83977.1"/>
    <property type="molecule type" value="Genomic_DNA"/>
</dbReference>
<dbReference type="STRING" id="762845.BCR26_00445"/>
<gene>
    <name evidence="2" type="ORF">BCR26_00445</name>
</gene>
<dbReference type="PANTHER" id="PTHR34094">
    <property type="match status" value="1"/>
</dbReference>
<dbReference type="Pfam" id="PF13349">
    <property type="entry name" value="DUF4097"/>
    <property type="match status" value="1"/>
</dbReference>
<dbReference type="AlphaFoldDB" id="A0A1E5L1I4"/>
<proteinExistence type="predicted"/>
<protein>
    <recommendedName>
        <fullName evidence="1">DUF4097 domain-containing protein</fullName>
    </recommendedName>
</protein>
<name>A0A1E5L1I4_9ENTE</name>
<comment type="caution">
    <text evidence="2">The sequence shown here is derived from an EMBL/GenBank/DDBJ whole genome shotgun (WGS) entry which is preliminary data.</text>
</comment>
<feature type="domain" description="DUF4097" evidence="1">
    <location>
        <begin position="56"/>
        <end position="228"/>
    </location>
</feature>
<dbReference type="InterPro" id="IPR025164">
    <property type="entry name" value="Toastrack_DUF4097"/>
</dbReference>
<organism evidence="2 3">
    <name type="scientific">Enterococcus rivorum</name>
    <dbReference type="NCBI Taxonomy" id="762845"/>
    <lineage>
        <taxon>Bacteria</taxon>
        <taxon>Bacillati</taxon>
        <taxon>Bacillota</taxon>
        <taxon>Bacilli</taxon>
        <taxon>Lactobacillales</taxon>
        <taxon>Enterococcaceae</taxon>
        <taxon>Enterococcus</taxon>
    </lineage>
</organism>
<accession>A0A1E5L1I4</accession>
<evidence type="ECO:0000313" key="2">
    <source>
        <dbReference type="EMBL" id="OEH83977.1"/>
    </source>
</evidence>
<dbReference type="RefSeq" id="WP_069696988.1">
    <property type="nucleotide sequence ID" value="NZ_JAGGMA010000003.1"/>
</dbReference>
<evidence type="ECO:0000259" key="1">
    <source>
        <dbReference type="Pfam" id="PF13349"/>
    </source>
</evidence>
<keyword evidence="3" id="KW-1185">Reference proteome</keyword>
<reference evidence="2 3" key="1">
    <citation type="submission" date="2016-09" db="EMBL/GenBank/DDBJ databases">
        <authorList>
            <person name="Capua I."/>
            <person name="De Benedictis P."/>
            <person name="Joannis T."/>
            <person name="Lombin L.H."/>
            <person name="Cattoli G."/>
        </authorList>
    </citation>
    <scope>NUCLEOTIDE SEQUENCE [LARGE SCALE GENOMIC DNA]</scope>
    <source>
        <strain evidence="2 3">LMG 25899</strain>
    </source>
</reference>
<dbReference type="PANTHER" id="PTHR34094:SF1">
    <property type="entry name" value="PROTEIN FAM185A"/>
    <property type="match status" value="1"/>
</dbReference>